<proteinExistence type="predicted"/>
<reference evidence="3 4" key="1">
    <citation type="submission" date="2021-08" db="EMBL/GenBank/DDBJ databases">
        <title>Comparative Genomics Analysis of the Genus Qipengyuania Reveals Extensive Genetic Diversity and Metabolic Versatility, Including the Description of Fifteen Novel Species.</title>
        <authorList>
            <person name="Liu Y."/>
        </authorList>
    </citation>
    <scope>NUCLEOTIDE SEQUENCE [LARGE SCALE GENOMIC DNA]</scope>
    <source>
        <strain evidence="3 4">GH25</strain>
    </source>
</reference>
<dbReference type="EMBL" id="JAIGNQ010000004">
    <property type="protein sequence ID" value="MBX7489819.1"/>
    <property type="molecule type" value="Genomic_DNA"/>
</dbReference>
<feature type="transmembrane region" description="Helical" evidence="2">
    <location>
        <begin position="92"/>
        <end position="116"/>
    </location>
</feature>
<keyword evidence="2" id="KW-0472">Membrane</keyword>
<dbReference type="RefSeq" id="WP_221598887.1">
    <property type="nucleotide sequence ID" value="NZ_JAIGNQ010000004.1"/>
</dbReference>
<sequence length="280" mass="31308">MSYGNRGVLTALAGLAALFTAFGSGAYLGFFPKPENEWNAASSTAEDTAQPPSPASHVGGGALSLARDLEPKALNQSYYDREDLKTQRIMAWWTRIMGVAAAIGIVLGGFSIWLIWRTWSATNVAAESSRKTLRSFIAKERAHLRIKNASFTYEGNQSEVGKNYNGFRLKLDNRGESACRVIEIGWQYSNIRHWLPKPEQLICKPVLVPSLSEEESPHLGVAEFPSSPCWLMGRVKYKTLEDETFVSYFSLRIELHVDPGYAPSEWRAVEDRLIAMPWDT</sequence>
<evidence type="ECO:0000313" key="3">
    <source>
        <dbReference type="EMBL" id="MBX7489819.1"/>
    </source>
</evidence>
<feature type="region of interest" description="Disordered" evidence="1">
    <location>
        <begin position="40"/>
        <end position="60"/>
    </location>
</feature>
<keyword evidence="2" id="KW-1133">Transmembrane helix</keyword>
<accession>A0ABS7JKA4</accession>
<keyword evidence="2" id="KW-0812">Transmembrane</keyword>
<protein>
    <submittedName>
        <fullName evidence="3">Uncharacterized protein</fullName>
    </submittedName>
</protein>
<gene>
    <name evidence="3" type="ORF">K3177_15025</name>
</gene>
<name>A0ABS7JKA4_9SPHN</name>
<organism evidence="3 4">
    <name type="scientific">Qipengyuania pacifica</name>
    <dbReference type="NCBI Taxonomy" id="2860199"/>
    <lineage>
        <taxon>Bacteria</taxon>
        <taxon>Pseudomonadati</taxon>
        <taxon>Pseudomonadota</taxon>
        <taxon>Alphaproteobacteria</taxon>
        <taxon>Sphingomonadales</taxon>
        <taxon>Erythrobacteraceae</taxon>
        <taxon>Qipengyuania</taxon>
    </lineage>
</organism>
<evidence type="ECO:0000313" key="4">
    <source>
        <dbReference type="Proteomes" id="UP000776651"/>
    </source>
</evidence>
<comment type="caution">
    <text evidence="3">The sequence shown here is derived from an EMBL/GenBank/DDBJ whole genome shotgun (WGS) entry which is preliminary data.</text>
</comment>
<evidence type="ECO:0000256" key="2">
    <source>
        <dbReference type="SAM" id="Phobius"/>
    </source>
</evidence>
<dbReference type="Proteomes" id="UP000776651">
    <property type="component" value="Unassembled WGS sequence"/>
</dbReference>
<evidence type="ECO:0000256" key="1">
    <source>
        <dbReference type="SAM" id="MobiDB-lite"/>
    </source>
</evidence>
<keyword evidence="4" id="KW-1185">Reference proteome</keyword>